<dbReference type="SUPFAM" id="SSF48208">
    <property type="entry name" value="Six-hairpin glycosidases"/>
    <property type="match status" value="1"/>
</dbReference>
<keyword evidence="6" id="KW-0326">Glycosidase</keyword>
<evidence type="ECO:0000256" key="5">
    <source>
        <dbReference type="ARBA" id="ARBA00023277"/>
    </source>
</evidence>
<evidence type="ECO:0000256" key="4">
    <source>
        <dbReference type="ARBA" id="ARBA00022801"/>
    </source>
</evidence>
<evidence type="ECO:0000256" key="3">
    <source>
        <dbReference type="ARBA" id="ARBA00012593"/>
    </source>
</evidence>
<dbReference type="AlphaFoldDB" id="A0A521D2L5"/>
<evidence type="ECO:0000313" key="9">
    <source>
        <dbReference type="EMBL" id="SMO65907.1"/>
    </source>
</evidence>
<dbReference type="InterPro" id="IPR012341">
    <property type="entry name" value="6hp_glycosidase-like_sf"/>
</dbReference>
<dbReference type="GO" id="GO:0004339">
    <property type="term" value="F:glucan 1,4-alpha-glucosidase activity"/>
    <property type="evidence" value="ECO:0007669"/>
    <property type="project" value="UniProtKB-EC"/>
</dbReference>
<keyword evidence="5" id="KW-0119">Carbohydrate metabolism</keyword>
<reference evidence="9 10" key="1">
    <citation type="submission" date="2017-05" db="EMBL/GenBank/DDBJ databases">
        <authorList>
            <person name="Varghese N."/>
            <person name="Submissions S."/>
        </authorList>
    </citation>
    <scope>NUCLEOTIDE SEQUENCE [LARGE SCALE GENOMIC DNA]</scope>
    <source>
        <strain evidence="9 10">DSM 100094</strain>
    </source>
</reference>
<feature type="domain" description="GH15-like" evidence="8">
    <location>
        <begin position="145"/>
        <end position="407"/>
    </location>
</feature>
<proteinExistence type="inferred from homology"/>
<dbReference type="InterPro" id="IPR011613">
    <property type="entry name" value="GH15-like"/>
</dbReference>
<evidence type="ECO:0000256" key="7">
    <source>
        <dbReference type="ARBA" id="ARBA00023326"/>
    </source>
</evidence>
<dbReference type="RefSeq" id="WP_142662887.1">
    <property type="nucleotide sequence ID" value="NZ_FXTK01000006.1"/>
</dbReference>
<dbReference type="PANTHER" id="PTHR31616">
    <property type="entry name" value="TREHALASE"/>
    <property type="match status" value="1"/>
</dbReference>
<accession>A0A521D2L5</accession>
<gene>
    <name evidence="9" type="ORF">SAMN06265221_10625</name>
</gene>
<dbReference type="GO" id="GO:0000272">
    <property type="term" value="P:polysaccharide catabolic process"/>
    <property type="evidence" value="ECO:0007669"/>
    <property type="project" value="UniProtKB-KW"/>
</dbReference>
<evidence type="ECO:0000256" key="1">
    <source>
        <dbReference type="ARBA" id="ARBA00001863"/>
    </source>
</evidence>
<dbReference type="PRINTS" id="PR00736">
    <property type="entry name" value="GLHYDRLASE15"/>
</dbReference>
<dbReference type="EMBL" id="FXTK01000006">
    <property type="protein sequence ID" value="SMO65907.1"/>
    <property type="molecule type" value="Genomic_DNA"/>
</dbReference>
<dbReference type="OrthoDB" id="5641212at2"/>
<keyword evidence="10" id="KW-1185">Reference proteome</keyword>
<name>A0A521D2L5_9RHOB</name>
<evidence type="ECO:0000256" key="6">
    <source>
        <dbReference type="ARBA" id="ARBA00023295"/>
    </source>
</evidence>
<sequence>MFGPDPVWIEYQRLASARAMRNACSATHLTRHRQGFGWTVVPAPGSILASPRIASWNPEPDYFHHWIRDSAIVLRALPLAIKADPSAQGFWQQFFADFVAFSLHISDPERAGPSVNPLHGTTQPDHAKFLRPDAELAALGGDAWLEEPRFAADGAPDLERWSRPQDDGPALRASAVMAVLRKLPELDSPQAQTLIARDLAHTARVVGRPSIGPWEEVPLRRTTFTLLVQWDALDRAGNPAAERAAALMQQAEDETTGGWRESVEAPDGRLDAATCLAILHANRSSGPFALTAPRNLATVAALEARFAALYPINRERPVPAVGRWAEDEYFGGNPWFPTTLGFAELHYRIAAQTGDRVAFERAEAGLRLIQSVSPPPGPLPEQFDRSTGAPTSCLDLTWSAAAFLEAVAARDHALQAMAGGR</sequence>
<dbReference type="InterPro" id="IPR008928">
    <property type="entry name" value="6-hairpin_glycosidase_sf"/>
</dbReference>
<evidence type="ECO:0000259" key="8">
    <source>
        <dbReference type="Pfam" id="PF00723"/>
    </source>
</evidence>
<dbReference type="Proteomes" id="UP000319014">
    <property type="component" value="Unassembled WGS sequence"/>
</dbReference>
<evidence type="ECO:0000313" key="10">
    <source>
        <dbReference type="Proteomes" id="UP000319014"/>
    </source>
</evidence>
<protein>
    <recommendedName>
        <fullName evidence="3">glucan 1,4-alpha-glucosidase</fullName>
        <ecNumber evidence="3">3.2.1.3</ecNumber>
    </recommendedName>
</protein>
<dbReference type="PANTHER" id="PTHR31616:SF9">
    <property type="entry name" value="GLUCOAMYLASE, INTRACELLULAR SPORULATION-SPECIFIC"/>
    <property type="match status" value="1"/>
</dbReference>
<dbReference type="Gene3D" id="1.50.10.10">
    <property type="match status" value="1"/>
</dbReference>
<keyword evidence="4" id="KW-0378">Hydrolase</keyword>
<comment type="catalytic activity">
    <reaction evidence="1">
        <text>Hydrolysis of terminal (1-&gt;4)-linked alpha-D-glucose residues successively from non-reducing ends of the chains with release of beta-D-glucose.</text>
        <dbReference type="EC" id="3.2.1.3"/>
    </reaction>
</comment>
<dbReference type="InterPro" id="IPR000165">
    <property type="entry name" value="Glucoamylase"/>
</dbReference>
<dbReference type="Pfam" id="PF00723">
    <property type="entry name" value="Glyco_hydro_15"/>
    <property type="match status" value="1"/>
</dbReference>
<evidence type="ECO:0000256" key="2">
    <source>
        <dbReference type="ARBA" id="ARBA00006188"/>
    </source>
</evidence>
<organism evidence="9 10">
    <name type="scientific">Paracoccus laeviglucosivorans</name>
    <dbReference type="NCBI Taxonomy" id="1197861"/>
    <lineage>
        <taxon>Bacteria</taxon>
        <taxon>Pseudomonadati</taxon>
        <taxon>Pseudomonadota</taxon>
        <taxon>Alphaproteobacteria</taxon>
        <taxon>Rhodobacterales</taxon>
        <taxon>Paracoccaceae</taxon>
        <taxon>Paracoccus</taxon>
    </lineage>
</organism>
<keyword evidence="7" id="KW-0624">Polysaccharide degradation</keyword>
<dbReference type="EC" id="3.2.1.3" evidence="3"/>
<comment type="similarity">
    <text evidence="2">Belongs to the glycosyl hydrolase 15 family.</text>
</comment>